<dbReference type="EMBL" id="ML208369">
    <property type="protein sequence ID" value="TFK67710.1"/>
    <property type="molecule type" value="Genomic_DNA"/>
</dbReference>
<keyword evidence="2" id="KW-1185">Reference proteome</keyword>
<accession>A0ACD3APS3</accession>
<name>A0ACD3APS3_9AGAR</name>
<evidence type="ECO:0000313" key="2">
    <source>
        <dbReference type="Proteomes" id="UP000308600"/>
    </source>
</evidence>
<dbReference type="Proteomes" id="UP000308600">
    <property type="component" value="Unassembled WGS sequence"/>
</dbReference>
<sequence>MRFTLRLSAIVLSAVVLVNAAGPIPKKEFEKNKALGLRLLNIELGKYVWRTEFEKFDVMRTNKGFFDVTDVYDPEEDDFKPALVKGEMGVTAVSAFPSGPTRQNVIQPVINTLAIANLQTYVANLTSFNNRYYRSQTGAQASQWILDTVNSIAALNPSVGATGAFFNNTFVQPSIIATIPGKTNGPITILGAHMDSVNQANPTNGRAPGADDDASGSADLLETFRALVVAGFKPSTPVEFHWYAGEEGGLLGSQAIAQSYKRAGKQVKAMLQLDMTAYTKPGTKEVVAFLPDYIDSTLNTFLESLVDEYLSIPWAISPACGYACSDHASWNRQGFPSSMPFETPFGTDNPQIHTTGDTTTVNGFSWTHMLEYAKLGVAYAYELAA</sequence>
<reference evidence="1 2" key="1">
    <citation type="journal article" date="2019" name="Nat. Ecol. Evol.">
        <title>Megaphylogeny resolves global patterns of mushroom evolution.</title>
        <authorList>
            <person name="Varga T."/>
            <person name="Krizsan K."/>
            <person name="Foldi C."/>
            <person name="Dima B."/>
            <person name="Sanchez-Garcia M."/>
            <person name="Sanchez-Ramirez S."/>
            <person name="Szollosi G.J."/>
            <person name="Szarkandi J.G."/>
            <person name="Papp V."/>
            <person name="Albert L."/>
            <person name="Andreopoulos W."/>
            <person name="Angelini C."/>
            <person name="Antonin V."/>
            <person name="Barry K.W."/>
            <person name="Bougher N.L."/>
            <person name="Buchanan P."/>
            <person name="Buyck B."/>
            <person name="Bense V."/>
            <person name="Catcheside P."/>
            <person name="Chovatia M."/>
            <person name="Cooper J."/>
            <person name="Damon W."/>
            <person name="Desjardin D."/>
            <person name="Finy P."/>
            <person name="Geml J."/>
            <person name="Haridas S."/>
            <person name="Hughes K."/>
            <person name="Justo A."/>
            <person name="Karasinski D."/>
            <person name="Kautmanova I."/>
            <person name="Kiss B."/>
            <person name="Kocsube S."/>
            <person name="Kotiranta H."/>
            <person name="LaButti K.M."/>
            <person name="Lechner B.E."/>
            <person name="Liimatainen K."/>
            <person name="Lipzen A."/>
            <person name="Lukacs Z."/>
            <person name="Mihaltcheva S."/>
            <person name="Morgado L.N."/>
            <person name="Niskanen T."/>
            <person name="Noordeloos M.E."/>
            <person name="Ohm R.A."/>
            <person name="Ortiz-Santana B."/>
            <person name="Ovrebo C."/>
            <person name="Racz N."/>
            <person name="Riley R."/>
            <person name="Savchenko A."/>
            <person name="Shiryaev A."/>
            <person name="Soop K."/>
            <person name="Spirin V."/>
            <person name="Szebenyi C."/>
            <person name="Tomsovsky M."/>
            <person name="Tulloss R.E."/>
            <person name="Uehling J."/>
            <person name="Grigoriev I.V."/>
            <person name="Vagvolgyi C."/>
            <person name="Papp T."/>
            <person name="Martin F.M."/>
            <person name="Miettinen O."/>
            <person name="Hibbett D.S."/>
            <person name="Nagy L.G."/>
        </authorList>
    </citation>
    <scope>NUCLEOTIDE SEQUENCE [LARGE SCALE GENOMIC DNA]</scope>
    <source>
        <strain evidence="1 2">NL-1719</strain>
    </source>
</reference>
<organism evidence="1 2">
    <name type="scientific">Pluteus cervinus</name>
    <dbReference type="NCBI Taxonomy" id="181527"/>
    <lineage>
        <taxon>Eukaryota</taxon>
        <taxon>Fungi</taxon>
        <taxon>Dikarya</taxon>
        <taxon>Basidiomycota</taxon>
        <taxon>Agaricomycotina</taxon>
        <taxon>Agaricomycetes</taxon>
        <taxon>Agaricomycetidae</taxon>
        <taxon>Agaricales</taxon>
        <taxon>Pluteineae</taxon>
        <taxon>Pluteaceae</taxon>
        <taxon>Pluteus</taxon>
    </lineage>
</organism>
<evidence type="ECO:0000313" key="1">
    <source>
        <dbReference type="EMBL" id="TFK67710.1"/>
    </source>
</evidence>
<proteinExistence type="predicted"/>
<gene>
    <name evidence="1" type="ORF">BDN72DRAFT_85522</name>
</gene>
<protein>
    <submittedName>
        <fullName evidence="1">Zn-dependent exopeptidase</fullName>
    </submittedName>
</protein>